<evidence type="ECO:0000313" key="2">
    <source>
        <dbReference type="Proteomes" id="UP000275652"/>
    </source>
</evidence>
<dbReference type="AlphaFoldDB" id="A0A9X8E7P3"/>
<dbReference type="Proteomes" id="UP000275652">
    <property type="component" value="Unassembled WGS sequence"/>
</dbReference>
<sequence length="75" mass="8667">YLASIRTIEDVDDDIVAPHPIQLDFDDVRGPLPIHEIRRLMTNEIAYYHPHVLQHVQAAIPPRPPQHRKLNQSTS</sequence>
<comment type="caution">
    <text evidence="1">The sequence shown here is derived from an EMBL/GenBank/DDBJ whole genome shotgun (WGS) entry which is preliminary data.</text>
</comment>
<organism evidence="1 2">
    <name type="scientific">Aphanomyces astaci</name>
    <name type="common">Crayfish plague agent</name>
    <dbReference type="NCBI Taxonomy" id="112090"/>
    <lineage>
        <taxon>Eukaryota</taxon>
        <taxon>Sar</taxon>
        <taxon>Stramenopiles</taxon>
        <taxon>Oomycota</taxon>
        <taxon>Saprolegniomycetes</taxon>
        <taxon>Saprolegniales</taxon>
        <taxon>Verrucalvaceae</taxon>
        <taxon>Aphanomyces</taxon>
    </lineage>
</organism>
<gene>
    <name evidence="1" type="ORF">DYB28_014641</name>
</gene>
<feature type="non-terminal residue" evidence="1">
    <location>
        <position position="1"/>
    </location>
</feature>
<evidence type="ECO:0000313" key="1">
    <source>
        <dbReference type="EMBL" id="RLO11100.1"/>
    </source>
</evidence>
<dbReference type="EMBL" id="QUTI01016574">
    <property type="protein sequence ID" value="RLO11100.1"/>
    <property type="molecule type" value="Genomic_DNA"/>
</dbReference>
<reference evidence="1 2" key="1">
    <citation type="journal article" date="2018" name="J. Invertebr. Pathol.">
        <title>New genotyping method for the causative agent of crayfish plague (Aphanomyces astaci) based on whole genome data.</title>
        <authorList>
            <person name="Minardi D."/>
            <person name="Studholme D.J."/>
            <person name="van der Giezen M."/>
            <person name="Pretto T."/>
            <person name="Oidtmann B."/>
        </authorList>
    </citation>
    <scope>NUCLEOTIDE SEQUENCE [LARGE SCALE GENOMIC DNA]</scope>
    <source>
        <strain evidence="1 2">KB13</strain>
    </source>
</reference>
<name>A0A9X8E7P3_APHAT</name>
<protein>
    <submittedName>
        <fullName evidence="1">Uncharacterized protein</fullName>
    </submittedName>
</protein>
<accession>A0A9X8E7P3</accession>
<proteinExistence type="predicted"/>